<dbReference type="HOGENOM" id="CLU_045277_9_0_1"/>
<dbReference type="Pfam" id="PF00808">
    <property type="entry name" value="CBFD_NFYB_HMF"/>
    <property type="match status" value="1"/>
</dbReference>
<dbReference type="PANTHER" id="PTHR10252:SF5">
    <property type="entry name" value="DR1-ASSOCIATED COREPRESSOR"/>
    <property type="match status" value="1"/>
</dbReference>
<evidence type="ECO:0000256" key="1">
    <source>
        <dbReference type="ARBA" id="ARBA00004123"/>
    </source>
</evidence>
<feature type="domain" description="Transcription factor CBF/NF-Y/archaeal histone" evidence="3">
    <location>
        <begin position="11"/>
        <end position="72"/>
    </location>
</feature>
<dbReference type="KEGG" id="hro:HELRODRAFT_127015"/>
<gene>
    <name evidence="5" type="primary">20195971</name>
    <name evidence="4" type="ORF">HELRODRAFT_127015</name>
</gene>
<organism evidence="5 6">
    <name type="scientific">Helobdella robusta</name>
    <name type="common">Californian leech</name>
    <dbReference type="NCBI Taxonomy" id="6412"/>
    <lineage>
        <taxon>Eukaryota</taxon>
        <taxon>Metazoa</taxon>
        <taxon>Spiralia</taxon>
        <taxon>Lophotrochozoa</taxon>
        <taxon>Annelida</taxon>
        <taxon>Clitellata</taxon>
        <taxon>Hirudinea</taxon>
        <taxon>Rhynchobdellida</taxon>
        <taxon>Glossiphoniidae</taxon>
        <taxon>Helobdella</taxon>
    </lineage>
</organism>
<reference evidence="6" key="1">
    <citation type="submission" date="2012-12" db="EMBL/GenBank/DDBJ databases">
        <authorList>
            <person name="Hellsten U."/>
            <person name="Grimwood J."/>
            <person name="Chapman J.A."/>
            <person name="Shapiro H."/>
            <person name="Aerts A."/>
            <person name="Otillar R.P."/>
            <person name="Terry A.Y."/>
            <person name="Boore J.L."/>
            <person name="Simakov O."/>
            <person name="Marletaz F."/>
            <person name="Cho S.-J."/>
            <person name="Edsinger-Gonzales E."/>
            <person name="Havlak P."/>
            <person name="Kuo D.-H."/>
            <person name="Larsson T."/>
            <person name="Lv J."/>
            <person name="Arendt D."/>
            <person name="Savage R."/>
            <person name="Osoegawa K."/>
            <person name="de Jong P."/>
            <person name="Lindberg D.R."/>
            <person name="Seaver E.C."/>
            <person name="Weisblat D.A."/>
            <person name="Putnam N.H."/>
            <person name="Grigoriev I.V."/>
            <person name="Rokhsar D.S."/>
        </authorList>
    </citation>
    <scope>NUCLEOTIDE SEQUENCE</scope>
</reference>
<dbReference type="InterPro" id="IPR050568">
    <property type="entry name" value="Transcr_DNA_Rep_Reg"/>
</dbReference>
<evidence type="ECO:0000256" key="2">
    <source>
        <dbReference type="ARBA" id="ARBA00023242"/>
    </source>
</evidence>
<sequence length="103" mass="11660">MPIKKKKYSSRFPPTRVKKIIQKDEEIGKVAAAVPVIISRTLELFIESLIKKTNDLVISKNAKTLTPQHIKETVLQDTKFKFLSQIVSSIPDIQPKEEQETGA</sequence>
<comment type="subcellular location">
    <subcellularLocation>
        <location evidence="1">Nucleus</location>
    </subcellularLocation>
</comment>
<dbReference type="Proteomes" id="UP000015101">
    <property type="component" value="Unassembled WGS sequence"/>
</dbReference>
<proteinExistence type="predicted"/>
<protein>
    <recommendedName>
        <fullName evidence="3">Transcription factor CBF/NF-Y/archaeal histone domain-containing protein</fullName>
    </recommendedName>
</protein>
<dbReference type="CTD" id="20195971"/>
<dbReference type="GO" id="GO:0001046">
    <property type="term" value="F:core promoter sequence-specific DNA binding"/>
    <property type="evidence" value="ECO:0000318"/>
    <property type="project" value="GO_Central"/>
</dbReference>
<dbReference type="RefSeq" id="XP_009019762.1">
    <property type="nucleotide sequence ID" value="XM_009021514.1"/>
</dbReference>
<evidence type="ECO:0000313" key="4">
    <source>
        <dbReference type="EMBL" id="ESO02354.1"/>
    </source>
</evidence>
<reference evidence="4 6" key="2">
    <citation type="journal article" date="2013" name="Nature">
        <title>Insights into bilaterian evolution from three spiralian genomes.</title>
        <authorList>
            <person name="Simakov O."/>
            <person name="Marletaz F."/>
            <person name="Cho S.J."/>
            <person name="Edsinger-Gonzales E."/>
            <person name="Havlak P."/>
            <person name="Hellsten U."/>
            <person name="Kuo D.H."/>
            <person name="Larsson T."/>
            <person name="Lv J."/>
            <person name="Arendt D."/>
            <person name="Savage R."/>
            <person name="Osoegawa K."/>
            <person name="de Jong P."/>
            <person name="Grimwood J."/>
            <person name="Chapman J.A."/>
            <person name="Shapiro H."/>
            <person name="Aerts A."/>
            <person name="Otillar R.P."/>
            <person name="Terry A.Y."/>
            <person name="Boore J.L."/>
            <person name="Grigoriev I.V."/>
            <person name="Lindberg D.R."/>
            <person name="Seaver E.C."/>
            <person name="Weisblat D.A."/>
            <person name="Putnam N.H."/>
            <person name="Rokhsar D.S."/>
        </authorList>
    </citation>
    <scope>NUCLEOTIDE SEQUENCE</scope>
</reference>
<dbReference type="GeneID" id="20195971"/>
<dbReference type="Gene3D" id="1.10.20.10">
    <property type="entry name" value="Histone, subunit A"/>
    <property type="match status" value="1"/>
</dbReference>
<keyword evidence="6" id="KW-1185">Reference proteome</keyword>
<name>T1EHC1_HELRO</name>
<evidence type="ECO:0000313" key="5">
    <source>
        <dbReference type="EnsemblMetazoa" id="HelroP127015"/>
    </source>
</evidence>
<dbReference type="GO" id="GO:0016251">
    <property type="term" value="F:RNA polymerase II general transcription initiation factor activity"/>
    <property type="evidence" value="ECO:0000318"/>
    <property type="project" value="GO_Central"/>
</dbReference>
<evidence type="ECO:0000259" key="3">
    <source>
        <dbReference type="Pfam" id="PF00808"/>
    </source>
</evidence>
<dbReference type="EMBL" id="AMQM01000861">
    <property type="status" value="NOT_ANNOTATED_CDS"/>
    <property type="molecule type" value="Genomic_DNA"/>
</dbReference>
<dbReference type="AlphaFoldDB" id="T1EHC1"/>
<dbReference type="eggNOG" id="KOG1659">
    <property type="taxonomic scope" value="Eukaryota"/>
</dbReference>
<dbReference type="GO" id="GO:0017054">
    <property type="term" value="C:negative cofactor 2 complex"/>
    <property type="evidence" value="ECO:0000318"/>
    <property type="project" value="GO_Central"/>
</dbReference>
<evidence type="ECO:0000313" key="6">
    <source>
        <dbReference type="Proteomes" id="UP000015101"/>
    </source>
</evidence>
<accession>T1EHC1</accession>
<dbReference type="GO" id="GO:0046982">
    <property type="term" value="F:protein heterodimerization activity"/>
    <property type="evidence" value="ECO:0007669"/>
    <property type="project" value="InterPro"/>
</dbReference>
<reference evidence="5" key="3">
    <citation type="submission" date="2015-06" db="UniProtKB">
        <authorList>
            <consortium name="EnsemblMetazoa"/>
        </authorList>
    </citation>
    <scope>IDENTIFICATION</scope>
</reference>
<dbReference type="InterPro" id="IPR003958">
    <property type="entry name" value="CBFA_NFYB_domain"/>
</dbReference>
<dbReference type="EnsemblMetazoa" id="HelroT127015">
    <property type="protein sequence ID" value="HelroP127015"/>
    <property type="gene ID" value="HelroG127015"/>
</dbReference>
<dbReference type="EMBL" id="KB096742">
    <property type="protein sequence ID" value="ESO02354.1"/>
    <property type="molecule type" value="Genomic_DNA"/>
</dbReference>
<dbReference type="OrthoDB" id="653904at2759"/>
<dbReference type="GO" id="GO:0005634">
    <property type="term" value="C:nucleus"/>
    <property type="evidence" value="ECO:0000318"/>
    <property type="project" value="GO_Central"/>
</dbReference>
<dbReference type="InParanoid" id="T1EHC1"/>
<dbReference type="STRING" id="6412.T1EHC1"/>
<dbReference type="InterPro" id="IPR009072">
    <property type="entry name" value="Histone-fold"/>
</dbReference>
<dbReference type="GO" id="GO:0006366">
    <property type="term" value="P:transcription by RNA polymerase II"/>
    <property type="evidence" value="ECO:0000318"/>
    <property type="project" value="GO_Central"/>
</dbReference>
<dbReference type="FunFam" id="1.10.20.10:FF:000194">
    <property type="match status" value="1"/>
</dbReference>
<dbReference type="SUPFAM" id="SSF47113">
    <property type="entry name" value="Histone-fold"/>
    <property type="match status" value="1"/>
</dbReference>
<dbReference type="PANTHER" id="PTHR10252">
    <property type="entry name" value="HISTONE-LIKE TRANSCRIPTION FACTOR CCAAT-RELATED"/>
    <property type="match status" value="1"/>
</dbReference>
<dbReference type="CDD" id="cd22906">
    <property type="entry name" value="HFD_DRAP1"/>
    <property type="match status" value="1"/>
</dbReference>
<keyword evidence="2" id="KW-0539">Nucleus</keyword>